<evidence type="ECO:0000259" key="2">
    <source>
        <dbReference type="Pfam" id="PF05232"/>
    </source>
</evidence>
<feature type="transmembrane region" description="Helical" evidence="1">
    <location>
        <begin position="78"/>
        <end position="101"/>
    </location>
</feature>
<dbReference type="NCBIfam" id="NF033664">
    <property type="entry name" value="PACE_transport"/>
    <property type="match status" value="1"/>
</dbReference>
<evidence type="ECO:0000313" key="3">
    <source>
        <dbReference type="EMBL" id="UXX83233.1"/>
    </source>
</evidence>
<dbReference type="RefSeq" id="WP_263047904.1">
    <property type="nucleotide sequence ID" value="NZ_CP106738.1"/>
</dbReference>
<sequence>MRSTADRIRHALSFEIIALLIAVPGGALIFGLSLHDVGLVAVVSATIATLWNYFYNILFDHALLRMTGRVAKTFVIRLIHTALFEVGLLAALLPFIAWYLGMTLWDAFVLDMSFTIFYLFYTFAFNWLYDIVFPVPGTRHQEHS</sequence>
<feature type="domain" description="Chlorhexidine efflux transporter" evidence="2">
    <location>
        <begin position="72"/>
        <end position="134"/>
    </location>
</feature>
<proteinExistence type="predicted"/>
<organism evidence="3 4">
    <name type="scientific">Roseovarius pelagicus</name>
    <dbReference type="NCBI Taxonomy" id="2980108"/>
    <lineage>
        <taxon>Bacteria</taxon>
        <taxon>Pseudomonadati</taxon>
        <taxon>Pseudomonadota</taxon>
        <taxon>Alphaproteobacteria</taxon>
        <taxon>Rhodobacterales</taxon>
        <taxon>Roseobacteraceae</taxon>
        <taxon>Roseovarius</taxon>
    </lineage>
</organism>
<dbReference type="Pfam" id="PF05232">
    <property type="entry name" value="BTP"/>
    <property type="match status" value="2"/>
</dbReference>
<reference evidence="3" key="1">
    <citation type="submission" date="2022-10" db="EMBL/GenBank/DDBJ databases">
        <title>Roseovarius pelagicus sp. nov., isolated from Arctic seawater.</title>
        <authorList>
            <person name="Hong Y.W."/>
            <person name="Hwang C.Y."/>
        </authorList>
    </citation>
    <scope>NUCLEOTIDE SEQUENCE</scope>
    <source>
        <strain evidence="3">HL-MP18</strain>
    </source>
</reference>
<protein>
    <submittedName>
        <fullName evidence="3">PACE efflux transporter</fullName>
    </submittedName>
</protein>
<keyword evidence="1" id="KW-0812">Transmembrane</keyword>
<keyword evidence="1" id="KW-1133">Transmembrane helix</keyword>
<gene>
    <name evidence="3" type="ORF">N7U68_19565</name>
</gene>
<name>A0ABY6DE20_9RHOB</name>
<dbReference type="InterPro" id="IPR007896">
    <property type="entry name" value="BTP_bacteria"/>
</dbReference>
<keyword evidence="4" id="KW-1185">Reference proteome</keyword>
<feature type="transmembrane region" description="Helical" evidence="1">
    <location>
        <begin position="12"/>
        <end position="32"/>
    </location>
</feature>
<accession>A0ABY6DE20</accession>
<evidence type="ECO:0000256" key="1">
    <source>
        <dbReference type="SAM" id="Phobius"/>
    </source>
</evidence>
<feature type="domain" description="Chlorhexidine efflux transporter" evidence="2">
    <location>
        <begin position="2"/>
        <end position="64"/>
    </location>
</feature>
<keyword evidence="1" id="KW-0472">Membrane</keyword>
<feature type="transmembrane region" description="Helical" evidence="1">
    <location>
        <begin position="107"/>
        <end position="129"/>
    </location>
</feature>
<evidence type="ECO:0000313" key="4">
    <source>
        <dbReference type="Proteomes" id="UP001064087"/>
    </source>
</evidence>
<dbReference type="EMBL" id="CP106738">
    <property type="protein sequence ID" value="UXX83233.1"/>
    <property type="molecule type" value="Genomic_DNA"/>
</dbReference>
<dbReference type="InterPro" id="IPR058208">
    <property type="entry name" value="PACE"/>
</dbReference>
<feature type="transmembrane region" description="Helical" evidence="1">
    <location>
        <begin position="38"/>
        <end position="58"/>
    </location>
</feature>
<dbReference type="Proteomes" id="UP001064087">
    <property type="component" value="Chromosome"/>
</dbReference>